<evidence type="ECO:0000313" key="1">
    <source>
        <dbReference type="EMBL" id="ETO34346.1"/>
    </source>
</evidence>
<proteinExistence type="predicted"/>
<keyword evidence="2" id="KW-1185">Reference proteome</keyword>
<accession>X6P838</accession>
<name>X6P838_RETFI</name>
<dbReference type="EMBL" id="ASPP01002646">
    <property type="protein sequence ID" value="ETO34346.1"/>
    <property type="molecule type" value="Genomic_DNA"/>
</dbReference>
<comment type="caution">
    <text evidence="1">The sequence shown here is derived from an EMBL/GenBank/DDBJ whole genome shotgun (WGS) entry which is preliminary data.</text>
</comment>
<sequence>MFDRSKHVPLIERQICCLHRTDEQACAKAQYTETKADETETETKAKAKTGTNKSAQNWWKGRCENCHSTAPIASTTRPVNTPFSHLHCCNPIAPSRQGYVHHGSFFNVHEGKEEERKEENVQSHSNDQISTLNQLQRMIKEKEHQCCAFHKTAMKQHKDCDANKKCNPQLTHYDEKRPSLYVSIENERDKKIEEHKDRPTNPALWMLLEPPLPAKQTAIDQDAAGNLQTSRMPDVSAPVEKIPASSQNTNRLDINPIVFITINTLRCPADNNTLLREKEKSMYIKYTK</sequence>
<protein>
    <submittedName>
        <fullName evidence="1">Uncharacterized protein</fullName>
    </submittedName>
</protein>
<reference evidence="1 2" key="1">
    <citation type="journal article" date="2013" name="Curr. Biol.">
        <title>The Genome of the Foraminiferan Reticulomyxa filosa.</title>
        <authorList>
            <person name="Glockner G."/>
            <person name="Hulsmann N."/>
            <person name="Schleicher M."/>
            <person name="Noegel A.A."/>
            <person name="Eichinger L."/>
            <person name="Gallinger C."/>
            <person name="Pawlowski J."/>
            <person name="Sierra R."/>
            <person name="Euteneuer U."/>
            <person name="Pillet L."/>
            <person name="Moustafa A."/>
            <person name="Platzer M."/>
            <person name="Groth M."/>
            <person name="Szafranski K."/>
            <person name="Schliwa M."/>
        </authorList>
    </citation>
    <scope>NUCLEOTIDE SEQUENCE [LARGE SCALE GENOMIC DNA]</scope>
</reference>
<dbReference type="Proteomes" id="UP000023152">
    <property type="component" value="Unassembled WGS sequence"/>
</dbReference>
<organism evidence="1 2">
    <name type="scientific">Reticulomyxa filosa</name>
    <dbReference type="NCBI Taxonomy" id="46433"/>
    <lineage>
        <taxon>Eukaryota</taxon>
        <taxon>Sar</taxon>
        <taxon>Rhizaria</taxon>
        <taxon>Retaria</taxon>
        <taxon>Foraminifera</taxon>
        <taxon>Monothalamids</taxon>
        <taxon>Reticulomyxidae</taxon>
        <taxon>Reticulomyxa</taxon>
    </lineage>
</organism>
<dbReference type="AlphaFoldDB" id="X6P838"/>
<gene>
    <name evidence="1" type="ORF">RFI_02748</name>
</gene>
<evidence type="ECO:0000313" key="2">
    <source>
        <dbReference type="Proteomes" id="UP000023152"/>
    </source>
</evidence>